<evidence type="ECO:0000313" key="3">
    <source>
        <dbReference type="Proteomes" id="UP001460202"/>
    </source>
</evidence>
<dbReference type="InterPro" id="IPR041657">
    <property type="entry name" value="HTH_17"/>
</dbReference>
<dbReference type="SUPFAM" id="SSF46955">
    <property type="entry name" value="Putative DNA-binding domain"/>
    <property type="match status" value="1"/>
</dbReference>
<sequence length="105" mass="12164">MNKTTTINEECIITCDTPEYKALVEAMRCAVQTADRLIADVKPSLLGERYLTTEQMMTRFHISRRALQNYRDRGIIPYTSIGGTLLYPESKINEVLERNYYKPNL</sequence>
<gene>
    <name evidence="2" type="ORF">WMO46_14980</name>
</gene>
<evidence type="ECO:0000259" key="1">
    <source>
        <dbReference type="Pfam" id="PF12728"/>
    </source>
</evidence>
<dbReference type="Proteomes" id="UP001460202">
    <property type="component" value="Unassembled WGS sequence"/>
</dbReference>
<dbReference type="PANTHER" id="PTHR34585">
    <property type="match status" value="1"/>
</dbReference>
<comment type="caution">
    <text evidence="2">The sequence shown here is derived from an EMBL/GenBank/DDBJ whole genome shotgun (WGS) entry which is preliminary data.</text>
</comment>
<feature type="domain" description="Helix-turn-helix" evidence="1">
    <location>
        <begin position="50"/>
        <end position="99"/>
    </location>
</feature>
<accession>A0ABV1H0P2</accession>
<keyword evidence="3" id="KW-1185">Reference proteome</keyword>
<organism evidence="2 3">
    <name type="scientific">Alistipes intestinihominis</name>
    <dbReference type="NCBI Taxonomy" id="3133172"/>
    <lineage>
        <taxon>Bacteria</taxon>
        <taxon>Pseudomonadati</taxon>
        <taxon>Bacteroidota</taxon>
        <taxon>Bacteroidia</taxon>
        <taxon>Bacteroidales</taxon>
        <taxon>Rikenellaceae</taxon>
        <taxon>Alistipes</taxon>
    </lineage>
</organism>
<evidence type="ECO:0000313" key="2">
    <source>
        <dbReference type="EMBL" id="MEQ2546246.1"/>
    </source>
</evidence>
<proteinExistence type="predicted"/>
<dbReference type="PANTHER" id="PTHR34585:SF22">
    <property type="entry name" value="HELIX-TURN-HELIX DOMAIN-CONTAINING PROTEIN"/>
    <property type="match status" value="1"/>
</dbReference>
<dbReference type="GeneID" id="78178406"/>
<dbReference type="InterPro" id="IPR009061">
    <property type="entry name" value="DNA-bd_dom_put_sf"/>
</dbReference>
<reference evidence="2 3" key="1">
    <citation type="submission" date="2024-03" db="EMBL/GenBank/DDBJ databases">
        <title>Human intestinal bacterial collection.</title>
        <authorList>
            <person name="Pauvert C."/>
            <person name="Hitch T.C.A."/>
            <person name="Clavel T."/>
        </authorList>
    </citation>
    <scope>NUCLEOTIDE SEQUENCE [LARGE SCALE GENOMIC DNA]</scope>
    <source>
        <strain evidence="2 3">CLA-KB-H122</strain>
    </source>
</reference>
<name>A0ABV1H0P2_9BACT</name>
<dbReference type="EMBL" id="JBBMFL010000027">
    <property type="protein sequence ID" value="MEQ2546246.1"/>
    <property type="molecule type" value="Genomic_DNA"/>
</dbReference>
<protein>
    <submittedName>
        <fullName evidence="2">Helix-turn-helix domain-containing protein</fullName>
    </submittedName>
</protein>
<dbReference type="RefSeq" id="WP_129649848.1">
    <property type="nucleotide sequence ID" value="NZ_JBBMFL010000027.1"/>
</dbReference>
<dbReference type="Pfam" id="PF12728">
    <property type="entry name" value="HTH_17"/>
    <property type="match status" value="1"/>
</dbReference>